<name>A0A1R4G563_BREDI</name>
<dbReference type="RefSeq" id="WP_087140735.1">
    <property type="nucleotide sequence ID" value="NZ_FUIE01000049.1"/>
</dbReference>
<dbReference type="EMBL" id="FUIE01000049">
    <property type="protein sequence ID" value="SJM63314.1"/>
    <property type="molecule type" value="Genomic_DNA"/>
</dbReference>
<evidence type="ECO:0008006" key="3">
    <source>
        <dbReference type="Google" id="ProtNLM"/>
    </source>
</evidence>
<dbReference type="Proteomes" id="UP000195766">
    <property type="component" value="Unassembled WGS sequence"/>
</dbReference>
<proteinExistence type="predicted"/>
<evidence type="ECO:0000313" key="1">
    <source>
        <dbReference type="EMBL" id="SJM63314.1"/>
    </source>
</evidence>
<sequence length="146" mass="15943">MIANWKSIALTVVLAALASGAAAWLAAGWMMKQHETPSVHDIVHQKLDLTADQDARLDGIEEHFTLRRETLEADVRAANRELANAIAASQGDSPEVRAAVDHFHDAMGALQKATIAHVFEMRAVLTPEQARIFDKEIAGALTQEPR</sequence>
<dbReference type="Pfam" id="PF13801">
    <property type="entry name" value="Metal_resist"/>
    <property type="match status" value="1"/>
</dbReference>
<organism evidence="1 2">
    <name type="scientific">Brevundimonas diminuta 3F5N</name>
    <dbReference type="NCBI Taxonomy" id="1255603"/>
    <lineage>
        <taxon>Bacteria</taxon>
        <taxon>Pseudomonadati</taxon>
        <taxon>Pseudomonadota</taxon>
        <taxon>Alphaproteobacteria</taxon>
        <taxon>Caulobacterales</taxon>
        <taxon>Caulobacteraceae</taxon>
        <taxon>Brevundimonas</taxon>
    </lineage>
</organism>
<dbReference type="Gene3D" id="1.20.120.1490">
    <property type="match status" value="1"/>
</dbReference>
<gene>
    <name evidence="1" type="ORF">FM111_09500</name>
</gene>
<protein>
    <recommendedName>
        <fullName evidence="3">Heavy metal resistance protein</fullName>
    </recommendedName>
</protein>
<accession>A0A1R4G563</accession>
<dbReference type="OrthoDB" id="7450844at2"/>
<dbReference type="InterPro" id="IPR025961">
    <property type="entry name" value="Metal_resist"/>
</dbReference>
<reference evidence="1 2" key="1">
    <citation type="submission" date="2017-02" db="EMBL/GenBank/DDBJ databases">
        <authorList>
            <person name="Peterson S.W."/>
        </authorList>
    </citation>
    <scope>NUCLEOTIDE SEQUENCE [LARGE SCALE GENOMIC DNA]</scope>
    <source>
        <strain evidence="1 2">3F5N</strain>
    </source>
</reference>
<evidence type="ECO:0000313" key="2">
    <source>
        <dbReference type="Proteomes" id="UP000195766"/>
    </source>
</evidence>
<dbReference type="AlphaFoldDB" id="A0A1R4G563"/>